<accession>A0ACC0UEK2</accession>
<sequence length="832" mass="92182">MNYLWGAVNAISAPYQYYKDINPATLTGAIDVIVIRRPGSNGSTELACSPFHVRFGKWQVLRPSEKKVDITVNGKSVPFSMKIGEAGEAFFVFQTDNDIPEDLITSPLLEPTEPLPSNPQLLGDFGRSVVRDRRGDFTVDGVGQEPDFLDLDAPSTPPSKDLSKSSPTTNITLFRPASLPNEPIPFPSVPPPSTLLQDPPLHPPLPPLQSSATSDEYSWEWGGFPQRSQSHSQYLALSDTAPLKTVHGIDANEETMAGHPVEFQRSKSLPPEFELDPPEGVTPTSNDHFSGQEPLSDVEPVLDHDSGMLDRDRRSWVRWWRRDSKHQRDVDVAFERPSLKSAMSTPLPSEPQRSSSARAPSPDDVMRDALPLPASELQTAGLSTFSGRRPTMRYAKTLRLTSEQLQALDLHPGANTITFSLSLSGVVACTARIFMWEHTESVVVSDIDGTITKSDALGHMFNLIGRDWTHLGVAKLYTDIHKNGYKILYLTSRAIGQADSTRYYLQGIKQNDYQLPAGPVIMSPDRLMASLHREVIMRKPEVFKMACLRDIRGLFGPAAPLPFYAGFGNRITDALSYRSVNIPSSRIFTIDSNGEVKMELLELVGHKSESVRSYIHMTDLVDQMFPPITHKWEMEFTDNNFWKAPLTEFPLPDLTPPSPALSARSDVSNKSAFARLRNFSLRSTASSSRSRAFAPSPPLETRRGRDMDITGAHNHQRQLSSIERLSSVLVGLANRSVSPSTPSAGDSESEEDSDSADFSEHARRRRRLRKRSMGSMPGSLSGSRPSLDEDLEFGVTEAREHGSFSDPAAETVEQELDEDLFAAGEMEKVPFL</sequence>
<evidence type="ECO:0000313" key="2">
    <source>
        <dbReference type="Proteomes" id="UP001207468"/>
    </source>
</evidence>
<keyword evidence="2" id="KW-1185">Reference proteome</keyword>
<evidence type="ECO:0000313" key="1">
    <source>
        <dbReference type="EMBL" id="KAI9510058.1"/>
    </source>
</evidence>
<protein>
    <submittedName>
        <fullName evidence="1">Lipin/Ned1/Smp2-domain-containing protein</fullName>
    </submittedName>
</protein>
<gene>
    <name evidence="1" type="ORF">F5148DRAFT_1182909</name>
</gene>
<proteinExistence type="predicted"/>
<organism evidence="1 2">
    <name type="scientific">Russula earlei</name>
    <dbReference type="NCBI Taxonomy" id="71964"/>
    <lineage>
        <taxon>Eukaryota</taxon>
        <taxon>Fungi</taxon>
        <taxon>Dikarya</taxon>
        <taxon>Basidiomycota</taxon>
        <taxon>Agaricomycotina</taxon>
        <taxon>Agaricomycetes</taxon>
        <taxon>Russulales</taxon>
        <taxon>Russulaceae</taxon>
        <taxon>Russula</taxon>
    </lineage>
</organism>
<name>A0ACC0UEK2_9AGAM</name>
<dbReference type="Proteomes" id="UP001207468">
    <property type="component" value="Unassembled WGS sequence"/>
</dbReference>
<reference evidence="1" key="1">
    <citation type="submission" date="2021-03" db="EMBL/GenBank/DDBJ databases">
        <title>Evolutionary priming and transition to the ectomycorrhizal habit in an iconic lineage of mushroom-forming fungi: is preadaptation a requirement?</title>
        <authorList>
            <consortium name="DOE Joint Genome Institute"/>
            <person name="Looney B.P."/>
            <person name="Miyauchi S."/>
            <person name="Morin E."/>
            <person name="Drula E."/>
            <person name="Courty P.E."/>
            <person name="Chicoki N."/>
            <person name="Fauchery L."/>
            <person name="Kohler A."/>
            <person name="Kuo A."/>
            <person name="LaButti K."/>
            <person name="Pangilinan J."/>
            <person name="Lipzen A."/>
            <person name="Riley R."/>
            <person name="Andreopoulos W."/>
            <person name="He G."/>
            <person name="Johnson J."/>
            <person name="Barry K.W."/>
            <person name="Grigoriev I.V."/>
            <person name="Nagy L."/>
            <person name="Hibbett D."/>
            <person name="Henrissat B."/>
            <person name="Matheny P.B."/>
            <person name="Labbe J."/>
            <person name="Martin A.F."/>
        </authorList>
    </citation>
    <scope>NUCLEOTIDE SEQUENCE</scope>
    <source>
        <strain evidence="1">BPL698</strain>
    </source>
</reference>
<comment type="caution">
    <text evidence="1">The sequence shown here is derived from an EMBL/GenBank/DDBJ whole genome shotgun (WGS) entry which is preliminary data.</text>
</comment>
<dbReference type="EMBL" id="JAGFNK010000050">
    <property type="protein sequence ID" value="KAI9510058.1"/>
    <property type="molecule type" value="Genomic_DNA"/>
</dbReference>